<proteinExistence type="inferred from homology"/>
<keyword evidence="5" id="KW-1185">Reference proteome</keyword>
<evidence type="ECO:0000256" key="3">
    <source>
        <dbReference type="ARBA" id="ARBA00024356"/>
    </source>
</evidence>
<dbReference type="InterPro" id="IPR023296">
    <property type="entry name" value="Glyco_hydro_beta-prop_sf"/>
</dbReference>
<dbReference type="SUPFAM" id="SSF75005">
    <property type="entry name" value="Arabinanase/levansucrase/invertase"/>
    <property type="match status" value="1"/>
</dbReference>
<accession>A0ABW2SNS0</accession>
<gene>
    <name evidence="4" type="ORF">ACFQWG_11440</name>
</gene>
<organism evidence="4 5">
    <name type="scientific">Schaalia naturae</name>
    <dbReference type="NCBI Taxonomy" id="635203"/>
    <lineage>
        <taxon>Bacteria</taxon>
        <taxon>Bacillati</taxon>
        <taxon>Actinomycetota</taxon>
        <taxon>Actinomycetes</taxon>
        <taxon>Actinomycetales</taxon>
        <taxon>Actinomycetaceae</taxon>
        <taxon>Schaalia</taxon>
    </lineage>
</organism>
<dbReference type="PANTHER" id="PTHR34106">
    <property type="entry name" value="GLYCOSIDASE"/>
    <property type="match status" value="1"/>
</dbReference>
<keyword evidence="2" id="KW-0808">Transferase</keyword>
<evidence type="ECO:0000256" key="2">
    <source>
        <dbReference type="ARBA" id="ARBA00022679"/>
    </source>
</evidence>
<comment type="similarity">
    <text evidence="3">Belongs to the glycosyl hydrolase 130 family.</text>
</comment>
<dbReference type="Proteomes" id="UP001596527">
    <property type="component" value="Unassembled WGS sequence"/>
</dbReference>
<evidence type="ECO:0000256" key="1">
    <source>
        <dbReference type="ARBA" id="ARBA00022676"/>
    </source>
</evidence>
<sequence length="357" mass="38754">MPAAHLPIIPYSLTREGVVMTPSGGPMEAEGVLNPAIVLDPEDGLVLLPRLVAAHNISRIGRARLVVTDGIPTGVERQGIALSADRGWEHGTRHGGVEDPRNTWVEALRLNVLSYVAFGPTGPRPALAVSRDGRSWRRLGPVLFGYEDDLNTDLNLFPNKDVVILPEPVRGPDGRASIAMLHRPMWDLSFVRPHDRPPMPMGLADERPGIWISYAPLDEVRRDIRTLVRMSGHRSVALPRYPWEESKIGAGPAPVRTEEGWLLIHHGVAGEIRGSAFTPQKSVRYAAGAMVLDGDDPSTVLARTSEPLLEPEVAEETTGIVSNVVFPTAIAAIDGVDHVFYGMADTAIGVARLDRVP</sequence>
<evidence type="ECO:0008006" key="6">
    <source>
        <dbReference type="Google" id="ProtNLM"/>
    </source>
</evidence>
<dbReference type="RefSeq" id="WP_380975426.1">
    <property type="nucleotide sequence ID" value="NZ_JBHTEF010000001.1"/>
</dbReference>
<dbReference type="EMBL" id="JBHTEF010000001">
    <property type="protein sequence ID" value="MFC7581807.1"/>
    <property type="molecule type" value="Genomic_DNA"/>
</dbReference>
<evidence type="ECO:0000313" key="4">
    <source>
        <dbReference type="EMBL" id="MFC7581807.1"/>
    </source>
</evidence>
<comment type="caution">
    <text evidence="4">The sequence shown here is derived from an EMBL/GenBank/DDBJ whole genome shotgun (WGS) entry which is preliminary data.</text>
</comment>
<reference evidence="5" key="1">
    <citation type="journal article" date="2019" name="Int. J. Syst. Evol. Microbiol.">
        <title>The Global Catalogue of Microorganisms (GCM) 10K type strain sequencing project: providing services to taxonomists for standard genome sequencing and annotation.</title>
        <authorList>
            <consortium name="The Broad Institute Genomics Platform"/>
            <consortium name="The Broad Institute Genome Sequencing Center for Infectious Disease"/>
            <person name="Wu L."/>
            <person name="Ma J."/>
        </authorList>
    </citation>
    <scope>NUCLEOTIDE SEQUENCE [LARGE SCALE GENOMIC DNA]</scope>
    <source>
        <strain evidence="5">CCUG 56698</strain>
    </source>
</reference>
<dbReference type="Pfam" id="PF04041">
    <property type="entry name" value="Glyco_hydro_130"/>
    <property type="match status" value="1"/>
</dbReference>
<keyword evidence="1" id="KW-0328">Glycosyltransferase</keyword>
<name>A0ABW2SNS0_9ACTO</name>
<protein>
    <recommendedName>
        <fullName evidence="6">Glycosidase</fullName>
    </recommendedName>
</protein>
<dbReference type="Gene3D" id="2.115.10.20">
    <property type="entry name" value="Glycosyl hydrolase domain, family 43"/>
    <property type="match status" value="1"/>
</dbReference>
<evidence type="ECO:0000313" key="5">
    <source>
        <dbReference type="Proteomes" id="UP001596527"/>
    </source>
</evidence>
<dbReference type="PANTHER" id="PTHR34106:SF5">
    <property type="entry name" value="GLYCOSIDASE"/>
    <property type="match status" value="1"/>
</dbReference>
<dbReference type="InterPro" id="IPR007184">
    <property type="entry name" value="Mannoside_phosphorylase"/>
</dbReference>